<dbReference type="GO" id="GO:0047461">
    <property type="term" value="F:(+)-delta-cadinene synthase activity"/>
    <property type="evidence" value="ECO:0007669"/>
    <property type="project" value="UniProtKB-EC"/>
</dbReference>
<dbReference type="SFLD" id="SFLDG01019">
    <property type="entry name" value="Terpene_Cyclase_Like_1_C_Termi"/>
    <property type="match status" value="1"/>
</dbReference>
<dbReference type="InterPro" id="IPR034741">
    <property type="entry name" value="Terpene_cyclase-like_1_C"/>
</dbReference>
<evidence type="ECO:0000256" key="2">
    <source>
        <dbReference type="ARBA" id="ARBA00002383"/>
    </source>
</evidence>
<name>A0A061F7K5_THECC</name>
<dbReference type="AlphaFoldDB" id="A0A061F7K5"/>
<dbReference type="SFLD" id="SFLDS00005">
    <property type="entry name" value="Isoprenoid_Synthase_Type_I"/>
    <property type="match status" value="1"/>
</dbReference>
<dbReference type="PANTHER" id="PTHR31225:SF240">
    <property type="entry name" value="(+)-DELTA-CADINENE SYNTHASE"/>
    <property type="match status" value="1"/>
</dbReference>
<dbReference type="GO" id="GO:0046246">
    <property type="term" value="P:terpene biosynthetic process"/>
    <property type="evidence" value="ECO:0000318"/>
    <property type="project" value="GO_Central"/>
</dbReference>
<dbReference type="eggNOG" id="ENOG502QUCN">
    <property type="taxonomic scope" value="Eukaryota"/>
</dbReference>
<dbReference type="Gene3D" id="1.10.600.10">
    <property type="entry name" value="Farnesyl Diphosphate Synthase"/>
    <property type="match status" value="1"/>
</dbReference>
<dbReference type="GO" id="GO:0000287">
    <property type="term" value="F:magnesium ion binding"/>
    <property type="evidence" value="ECO:0007669"/>
    <property type="project" value="InterPro"/>
</dbReference>
<dbReference type="GO" id="GO:0010333">
    <property type="term" value="F:terpene synthase activity"/>
    <property type="evidence" value="ECO:0000318"/>
    <property type="project" value="GO_Central"/>
</dbReference>
<gene>
    <name evidence="10" type="ORF">TCM_031142</name>
</gene>
<dbReference type="InterPro" id="IPR008930">
    <property type="entry name" value="Terpenoid_cyclase/PrenylTrfase"/>
</dbReference>
<evidence type="ECO:0000259" key="8">
    <source>
        <dbReference type="Pfam" id="PF01397"/>
    </source>
</evidence>
<evidence type="ECO:0000256" key="3">
    <source>
        <dbReference type="ARBA" id="ARBA00013103"/>
    </source>
</evidence>
<dbReference type="FunFam" id="1.10.600.10:FF:000007">
    <property type="entry name" value="Isoprene synthase, chloroplastic"/>
    <property type="match status" value="1"/>
</dbReference>
<feature type="compositionally biased region" description="Basic and acidic residues" evidence="7">
    <location>
        <begin position="20"/>
        <end position="29"/>
    </location>
</feature>
<dbReference type="SUPFAM" id="SSF48239">
    <property type="entry name" value="Terpenoid cyclases/Protein prenyltransferases"/>
    <property type="match status" value="1"/>
</dbReference>
<dbReference type="PANTHER" id="PTHR31225">
    <property type="entry name" value="OS04G0344100 PROTEIN-RELATED"/>
    <property type="match status" value="1"/>
</dbReference>
<dbReference type="InterPro" id="IPR005630">
    <property type="entry name" value="Terpene_synthase_metal-bd"/>
</dbReference>
<keyword evidence="11" id="KW-1185">Reference proteome</keyword>
<evidence type="ECO:0000256" key="6">
    <source>
        <dbReference type="ARBA" id="ARBA00023239"/>
    </source>
</evidence>
<evidence type="ECO:0000313" key="10">
    <source>
        <dbReference type="EMBL" id="EOY12647.1"/>
    </source>
</evidence>
<dbReference type="EMBL" id="CM001885">
    <property type="protein sequence ID" value="EOY12647.1"/>
    <property type="molecule type" value="Genomic_DNA"/>
</dbReference>
<evidence type="ECO:0000313" key="11">
    <source>
        <dbReference type="Proteomes" id="UP000026915"/>
    </source>
</evidence>
<dbReference type="InterPro" id="IPR001906">
    <property type="entry name" value="Terpene_synth_N"/>
</dbReference>
<dbReference type="InParanoid" id="A0A061F7K5"/>
<dbReference type="Gene3D" id="1.50.10.130">
    <property type="entry name" value="Terpene synthase, N-terminal domain"/>
    <property type="match status" value="1"/>
</dbReference>
<dbReference type="SFLD" id="SFLDG01604">
    <property type="entry name" value="Terpene_Cyclase_Like_1_C_Termi"/>
    <property type="match status" value="1"/>
</dbReference>
<dbReference type="GO" id="GO:0016102">
    <property type="term" value="P:diterpenoid biosynthetic process"/>
    <property type="evidence" value="ECO:0007669"/>
    <property type="project" value="InterPro"/>
</dbReference>
<dbReference type="Gramene" id="EOY12647">
    <property type="protein sequence ID" value="EOY12647"/>
    <property type="gene ID" value="TCM_031142"/>
</dbReference>
<protein>
    <recommendedName>
        <fullName evidence="3">(+)-delta-cadinene synthase</fullName>
        <ecNumber evidence="3">4.2.3.13</ecNumber>
    </recommendedName>
</protein>
<comment type="cofactor">
    <cofactor evidence="1">
        <name>Mg(2+)</name>
        <dbReference type="ChEBI" id="CHEBI:18420"/>
    </cofactor>
</comment>
<evidence type="ECO:0000256" key="4">
    <source>
        <dbReference type="ARBA" id="ARBA00022723"/>
    </source>
</evidence>
<keyword evidence="6" id="KW-0456">Lyase</keyword>
<dbReference type="InterPro" id="IPR044814">
    <property type="entry name" value="Terpene_cyclase_plant_C1"/>
</dbReference>
<evidence type="ECO:0000256" key="5">
    <source>
        <dbReference type="ARBA" id="ARBA00022842"/>
    </source>
</evidence>
<dbReference type="Pfam" id="PF03936">
    <property type="entry name" value="Terpene_synth_C"/>
    <property type="match status" value="1"/>
</dbReference>
<dbReference type="Pfam" id="PF01397">
    <property type="entry name" value="Terpene_synth"/>
    <property type="match status" value="1"/>
</dbReference>
<comment type="function">
    <text evidence="2">Responsible for the cyclization of trans,trans-farnesyl diphosphate (FPP) to (+)-delta cadinene.</text>
</comment>
<proteinExistence type="predicted"/>
<feature type="domain" description="Terpene synthase metal-binding" evidence="9">
    <location>
        <begin position="419"/>
        <end position="658"/>
    </location>
</feature>
<dbReference type="SUPFAM" id="SSF48576">
    <property type="entry name" value="Terpenoid synthases"/>
    <property type="match status" value="1"/>
</dbReference>
<dbReference type="Proteomes" id="UP000026915">
    <property type="component" value="Chromosome 7"/>
</dbReference>
<dbReference type="HOGENOM" id="CLU_003125_7_2_1"/>
<dbReference type="EC" id="4.2.3.13" evidence="3"/>
<sequence>MDFGEYKNVEVKQKEELIMVSSKEEEVKPDIPATTMTPKNEEEEDEQDIPKVIEAYLELQNSNRYDSWTYGKISGRDTTLIFSTSPSSKWSMDHSSKNRNTRSHNIKILYEMQPQKPIHHMPKNDQEDIIVTDGTSGKQDSLATGWNEWQTGFPRHVKEMSSQVCSKPASTSSDDHYAKSIENRPLASFPPSIWGDLFHTCPEMNMDATTKLHEELKQEVQRMLTTPMDKPSQKLLLIDAVQRLGVAYHFEKEIEDALDNIYGDCNGDGNDLYITSLRFRLLREHGFNIQCESFNKFKDEKGNFKASLISDVRGLLELYEAAHLRVHGENILEEALAFTTSHLRLVETVVEYPLSAEVASALKSPIRKNLPRLEARRYIPTYQACALHDETLLKFAKLDFNLLQYLHKKEISEIYRWWKDFEFSDKLPFIRDRVVEDYFWVLGVYFEPQYSLARRMMAKVIAMTSIIDDIYDAYGTFEELELFASAIARWDISCIDQLPDYMKLCYKALLDVYEEMEEVMTKQGKLFRVQHSKEEMKRLVQAYFAEAKWLHENYTPTMEEYMPIALKSCGYYMLLMTSLVGMGDIIPKEAFHWASNDPKIVRASSIINRLMNDTSAHKFEQERRHVPSAVECYMKQYGVFEEEAYDEFRKQVEDAWKDINEQFLKPTAVPEPVLIRALNLSRVIQLLYKDGSDTYTHVGEELKSRITSLLIDPLPI</sequence>
<evidence type="ECO:0000256" key="1">
    <source>
        <dbReference type="ARBA" id="ARBA00001946"/>
    </source>
</evidence>
<dbReference type="InterPro" id="IPR008949">
    <property type="entry name" value="Isoprenoid_synthase_dom_sf"/>
</dbReference>
<reference evidence="10 11" key="1">
    <citation type="journal article" date="2013" name="Genome Biol.">
        <title>The genome sequence of the most widely cultivated cacao type and its use to identify candidate genes regulating pod color.</title>
        <authorList>
            <person name="Motamayor J.C."/>
            <person name="Mockaitis K."/>
            <person name="Schmutz J."/>
            <person name="Haiminen N."/>
            <person name="Iii D.L."/>
            <person name="Cornejo O."/>
            <person name="Findley S.D."/>
            <person name="Zheng P."/>
            <person name="Utro F."/>
            <person name="Royaert S."/>
            <person name="Saski C."/>
            <person name="Jenkins J."/>
            <person name="Podicheti R."/>
            <person name="Zhao M."/>
            <person name="Scheffler B.E."/>
            <person name="Stack J.C."/>
            <person name="Feltus F.A."/>
            <person name="Mustiga G.M."/>
            <person name="Amores F."/>
            <person name="Phillips W."/>
            <person name="Marelli J.P."/>
            <person name="May G.D."/>
            <person name="Shapiro H."/>
            <person name="Ma J."/>
            <person name="Bustamante C.D."/>
            <person name="Schnell R.J."/>
            <person name="Main D."/>
            <person name="Gilbert D."/>
            <person name="Parida L."/>
            <person name="Kuhn D.N."/>
        </authorList>
    </citation>
    <scope>NUCLEOTIDE SEQUENCE [LARGE SCALE GENOMIC DNA]</scope>
    <source>
        <strain evidence="11">cv. Matina 1-6</strain>
    </source>
</reference>
<dbReference type="FunFam" id="1.50.10.130:FF:000001">
    <property type="entry name" value="Isoprene synthase, chloroplastic"/>
    <property type="match status" value="1"/>
</dbReference>
<dbReference type="CDD" id="cd00684">
    <property type="entry name" value="Terpene_cyclase_plant_C1"/>
    <property type="match status" value="1"/>
</dbReference>
<keyword evidence="4" id="KW-0479">Metal-binding</keyword>
<evidence type="ECO:0000256" key="7">
    <source>
        <dbReference type="SAM" id="MobiDB-lite"/>
    </source>
</evidence>
<organism evidence="10 11">
    <name type="scientific">Theobroma cacao</name>
    <name type="common">Cacao</name>
    <name type="synonym">Cocoa</name>
    <dbReference type="NCBI Taxonomy" id="3641"/>
    <lineage>
        <taxon>Eukaryota</taxon>
        <taxon>Viridiplantae</taxon>
        <taxon>Streptophyta</taxon>
        <taxon>Embryophyta</taxon>
        <taxon>Tracheophyta</taxon>
        <taxon>Spermatophyta</taxon>
        <taxon>Magnoliopsida</taxon>
        <taxon>eudicotyledons</taxon>
        <taxon>Gunneridae</taxon>
        <taxon>Pentapetalae</taxon>
        <taxon>rosids</taxon>
        <taxon>malvids</taxon>
        <taxon>Malvales</taxon>
        <taxon>Malvaceae</taxon>
        <taxon>Byttnerioideae</taxon>
        <taxon>Theobroma</taxon>
    </lineage>
</organism>
<feature type="region of interest" description="Disordered" evidence="7">
    <location>
        <begin position="20"/>
        <end position="47"/>
    </location>
</feature>
<dbReference type="STRING" id="3641.A0A061F7K5"/>
<feature type="domain" description="Terpene synthase N-terminal" evidence="8">
    <location>
        <begin position="194"/>
        <end position="362"/>
    </location>
</feature>
<dbReference type="OMA" id="IARWDIS"/>
<dbReference type="InterPro" id="IPR050148">
    <property type="entry name" value="Terpene_synthase-like"/>
</dbReference>
<evidence type="ECO:0000259" key="9">
    <source>
        <dbReference type="Pfam" id="PF03936"/>
    </source>
</evidence>
<keyword evidence="5" id="KW-0460">Magnesium</keyword>
<accession>A0A061F7K5</accession>
<dbReference type="InterPro" id="IPR036965">
    <property type="entry name" value="Terpene_synth_N_sf"/>
</dbReference>